<reference evidence="2" key="1">
    <citation type="journal article" date="2014" name="Front. Microbiol.">
        <title>High frequency of phylogenetically diverse reductive dehalogenase-homologous genes in deep subseafloor sedimentary metagenomes.</title>
        <authorList>
            <person name="Kawai M."/>
            <person name="Futagami T."/>
            <person name="Toyoda A."/>
            <person name="Takaki Y."/>
            <person name="Nishi S."/>
            <person name="Hori S."/>
            <person name="Arai W."/>
            <person name="Tsubouchi T."/>
            <person name="Morono Y."/>
            <person name="Uchiyama I."/>
            <person name="Ito T."/>
            <person name="Fujiyama A."/>
            <person name="Inagaki F."/>
            <person name="Takami H."/>
        </authorList>
    </citation>
    <scope>NUCLEOTIDE SEQUENCE</scope>
    <source>
        <strain evidence="2">Expedition CK06-06</strain>
    </source>
</reference>
<sequence>MDQSLPRWTGITNDISDTMFFHIGRIFHQAGRCVDCGACVAACPVGIDLRKFTYKLVKDVKNLYEYEAGLSLEELPPLATYKPDDEQEFMTEP</sequence>
<accession>X0RYZ2</accession>
<organism evidence="2">
    <name type="scientific">marine sediment metagenome</name>
    <dbReference type="NCBI Taxonomy" id="412755"/>
    <lineage>
        <taxon>unclassified sequences</taxon>
        <taxon>metagenomes</taxon>
        <taxon>ecological metagenomes</taxon>
    </lineage>
</organism>
<proteinExistence type="predicted"/>
<comment type="caution">
    <text evidence="2">The sequence shown here is derived from an EMBL/GenBank/DDBJ whole genome shotgun (WGS) entry which is preliminary data.</text>
</comment>
<dbReference type="InterPro" id="IPR017900">
    <property type="entry name" value="4Fe4S_Fe_S_CS"/>
</dbReference>
<evidence type="ECO:0000313" key="2">
    <source>
        <dbReference type="EMBL" id="GAF73983.1"/>
    </source>
</evidence>
<dbReference type="Gene3D" id="3.30.70.20">
    <property type="match status" value="1"/>
</dbReference>
<feature type="domain" description="4Fe-4S ferredoxin-type" evidence="1">
    <location>
        <begin position="24"/>
        <end position="52"/>
    </location>
</feature>
<gene>
    <name evidence="2" type="ORF">S01H1_13199</name>
</gene>
<dbReference type="PROSITE" id="PS00198">
    <property type="entry name" value="4FE4S_FER_1"/>
    <property type="match status" value="1"/>
</dbReference>
<dbReference type="Pfam" id="PF12797">
    <property type="entry name" value="Fer4_2"/>
    <property type="match status" value="1"/>
</dbReference>
<dbReference type="InterPro" id="IPR017896">
    <property type="entry name" value="4Fe4S_Fe-S-bd"/>
</dbReference>
<dbReference type="AlphaFoldDB" id="X0RYZ2"/>
<dbReference type="EMBL" id="BARS01006807">
    <property type="protein sequence ID" value="GAF73983.1"/>
    <property type="molecule type" value="Genomic_DNA"/>
</dbReference>
<dbReference type="SUPFAM" id="SSF54862">
    <property type="entry name" value="4Fe-4S ferredoxins"/>
    <property type="match status" value="1"/>
</dbReference>
<dbReference type="PROSITE" id="PS51379">
    <property type="entry name" value="4FE4S_FER_2"/>
    <property type="match status" value="1"/>
</dbReference>
<evidence type="ECO:0000259" key="1">
    <source>
        <dbReference type="PROSITE" id="PS51379"/>
    </source>
</evidence>
<protein>
    <recommendedName>
        <fullName evidence="1">4Fe-4S ferredoxin-type domain-containing protein</fullName>
    </recommendedName>
</protein>
<name>X0RYZ2_9ZZZZ</name>